<organism evidence="1 2">
    <name type="scientific">Tanacetum coccineum</name>
    <dbReference type="NCBI Taxonomy" id="301880"/>
    <lineage>
        <taxon>Eukaryota</taxon>
        <taxon>Viridiplantae</taxon>
        <taxon>Streptophyta</taxon>
        <taxon>Embryophyta</taxon>
        <taxon>Tracheophyta</taxon>
        <taxon>Spermatophyta</taxon>
        <taxon>Magnoliopsida</taxon>
        <taxon>eudicotyledons</taxon>
        <taxon>Gunneridae</taxon>
        <taxon>Pentapetalae</taxon>
        <taxon>asterids</taxon>
        <taxon>campanulids</taxon>
        <taxon>Asterales</taxon>
        <taxon>Asteraceae</taxon>
        <taxon>Asteroideae</taxon>
        <taxon>Anthemideae</taxon>
        <taxon>Anthemidinae</taxon>
        <taxon>Tanacetum</taxon>
    </lineage>
</organism>
<dbReference type="EMBL" id="BQNB010018245">
    <property type="protein sequence ID" value="GJT72288.1"/>
    <property type="molecule type" value="Genomic_DNA"/>
</dbReference>
<proteinExistence type="predicted"/>
<evidence type="ECO:0000313" key="1">
    <source>
        <dbReference type="EMBL" id="GJT72288.1"/>
    </source>
</evidence>
<keyword evidence="2" id="KW-1185">Reference proteome</keyword>
<accession>A0ABQ5GAG1</accession>
<dbReference type="Proteomes" id="UP001151760">
    <property type="component" value="Unassembled WGS sequence"/>
</dbReference>
<reference evidence="1" key="2">
    <citation type="submission" date="2022-01" db="EMBL/GenBank/DDBJ databases">
        <authorList>
            <person name="Yamashiro T."/>
            <person name="Shiraishi A."/>
            <person name="Satake H."/>
            <person name="Nakayama K."/>
        </authorList>
    </citation>
    <scope>NUCLEOTIDE SEQUENCE</scope>
</reference>
<evidence type="ECO:0000313" key="2">
    <source>
        <dbReference type="Proteomes" id="UP001151760"/>
    </source>
</evidence>
<reference evidence="1" key="1">
    <citation type="journal article" date="2022" name="Int. J. Mol. Sci.">
        <title>Draft Genome of Tanacetum Coccineum: Genomic Comparison of Closely Related Tanacetum-Family Plants.</title>
        <authorList>
            <person name="Yamashiro T."/>
            <person name="Shiraishi A."/>
            <person name="Nakayama K."/>
            <person name="Satake H."/>
        </authorList>
    </citation>
    <scope>NUCLEOTIDE SEQUENCE</scope>
</reference>
<gene>
    <name evidence="1" type="ORF">Tco_1031574</name>
</gene>
<name>A0ABQ5GAG1_9ASTR</name>
<comment type="caution">
    <text evidence="1">The sequence shown here is derived from an EMBL/GenBank/DDBJ whole genome shotgun (WGS) entry which is preliminary data.</text>
</comment>
<sequence>MLEREKLYGSNFNDWFRQLRIVLRVEKKLNVLEHPITHAPNAPNEELEAWNAQYDRHNKVACRMLSSMSPELQRQFENYSPYDMLQELKSMFKKHSGV</sequence>
<protein>
    <submittedName>
        <fullName evidence="1">Uncharacterized protein</fullName>
    </submittedName>
</protein>